<evidence type="ECO:0000313" key="1">
    <source>
        <dbReference type="EMBL" id="GAA2972298.1"/>
    </source>
</evidence>
<dbReference type="RefSeq" id="WP_344500526.1">
    <property type="nucleotide sequence ID" value="NZ_BAAAUD010000107.1"/>
</dbReference>
<evidence type="ECO:0000313" key="2">
    <source>
        <dbReference type="Proteomes" id="UP001500403"/>
    </source>
</evidence>
<keyword evidence="2" id="KW-1185">Reference proteome</keyword>
<accession>A0ABP6K8K5</accession>
<organism evidence="1 2">
    <name type="scientific">Streptomyces enissocaesilis</name>
    <dbReference type="NCBI Taxonomy" id="332589"/>
    <lineage>
        <taxon>Bacteria</taxon>
        <taxon>Bacillati</taxon>
        <taxon>Actinomycetota</taxon>
        <taxon>Actinomycetes</taxon>
        <taxon>Kitasatosporales</taxon>
        <taxon>Streptomycetaceae</taxon>
        <taxon>Streptomyces</taxon>
        <taxon>Streptomyces rochei group</taxon>
    </lineage>
</organism>
<name>A0ABP6K8K5_9ACTN</name>
<proteinExistence type="predicted"/>
<gene>
    <name evidence="1" type="ORF">GCM10010446_66110</name>
</gene>
<evidence type="ECO:0008006" key="3">
    <source>
        <dbReference type="Google" id="ProtNLM"/>
    </source>
</evidence>
<protein>
    <recommendedName>
        <fullName evidence="3">Transposase</fullName>
    </recommendedName>
</protein>
<reference evidence="2" key="1">
    <citation type="journal article" date="2019" name="Int. J. Syst. Evol. Microbiol.">
        <title>The Global Catalogue of Microorganisms (GCM) 10K type strain sequencing project: providing services to taxonomists for standard genome sequencing and annotation.</title>
        <authorList>
            <consortium name="The Broad Institute Genomics Platform"/>
            <consortium name="The Broad Institute Genome Sequencing Center for Infectious Disease"/>
            <person name="Wu L."/>
            <person name="Ma J."/>
        </authorList>
    </citation>
    <scope>NUCLEOTIDE SEQUENCE [LARGE SCALE GENOMIC DNA]</scope>
    <source>
        <strain evidence="2">JCM 9088</strain>
    </source>
</reference>
<dbReference type="Proteomes" id="UP001500403">
    <property type="component" value="Unassembled WGS sequence"/>
</dbReference>
<dbReference type="EMBL" id="BAAAUD010000107">
    <property type="protein sequence ID" value="GAA2972298.1"/>
    <property type="molecule type" value="Genomic_DNA"/>
</dbReference>
<sequence length="56" mass="6043">MTDPQITATAGRPARPAGYWERIDALVATAPPLSDTQRAAIRVAFHQPGNREEKAA</sequence>
<comment type="caution">
    <text evidence="1">The sequence shown here is derived from an EMBL/GenBank/DDBJ whole genome shotgun (WGS) entry which is preliminary data.</text>
</comment>